<sequence length="72" mass="8567">MEDEMLDMVDANLSYGDSRSEWIRHAIALRLDVDPILDELYESYQREERRDLVVAAVRKEVDRRKQEIENGN</sequence>
<reference evidence="1 2" key="1">
    <citation type="submission" date="2018-12" db="EMBL/GenBank/DDBJ databases">
        <title>Complete genome sequence of Haloplanus rallus MBLA0036.</title>
        <authorList>
            <person name="Nam Y.-d."/>
            <person name="Kang J."/>
            <person name="Chung W.-H."/>
            <person name="Park Y.S."/>
        </authorList>
    </citation>
    <scope>NUCLEOTIDE SEQUENCE [LARGE SCALE GENOMIC DNA]</scope>
    <source>
        <strain evidence="1 2">MBLA0036</strain>
    </source>
</reference>
<evidence type="ECO:0000313" key="2">
    <source>
        <dbReference type="Proteomes" id="UP000428325"/>
    </source>
</evidence>
<keyword evidence="2" id="KW-1185">Reference proteome</keyword>
<dbReference type="AlphaFoldDB" id="A0A6B9FDA8"/>
<dbReference type="KEGG" id="hra:EI982_09415"/>
<name>A0A6B9FDA8_9EURY</name>
<proteinExistence type="predicted"/>
<accession>A0A6B9FDA8</accession>
<organism evidence="1 2">
    <name type="scientific">Haloplanus rallus</name>
    <dbReference type="NCBI Taxonomy" id="1816183"/>
    <lineage>
        <taxon>Archaea</taxon>
        <taxon>Methanobacteriati</taxon>
        <taxon>Methanobacteriota</taxon>
        <taxon>Stenosarchaea group</taxon>
        <taxon>Halobacteria</taxon>
        <taxon>Halobacteriales</taxon>
        <taxon>Haloferacaceae</taxon>
        <taxon>Haloplanus</taxon>
    </lineage>
</organism>
<gene>
    <name evidence="1" type="ORF">EI982_09415</name>
</gene>
<evidence type="ECO:0000313" key="1">
    <source>
        <dbReference type="EMBL" id="QGX96641.1"/>
    </source>
</evidence>
<dbReference type="EMBL" id="CP034345">
    <property type="protein sequence ID" value="QGX96641.1"/>
    <property type="molecule type" value="Genomic_DNA"/>
</dbReference>
<protein>
    <recommendedName>
        <fullName evidence="3">Ribbon-helix-helix protein, CopG family</fullName>
    </recommendedName>
</protein>
<dbReference type="Proteomes" id="UP000428325">
    <property type="component" value="Chromosome"/>
</dbReference>
<evidence type="ECO:0008006" key="3">
    <source>
        <dbReference type="Google" id="ProtNLM"/>
    </source>
</evidence>